<evidence type="ECO:0000256" key="1">
    <source>
        <dbReference type="SAM" id="MobiDB-lite"/>
    </source>
</evidence>
<evidence type="ECO:0000313" key="5">
    <source>
        <dbReference type="Proteomes" id="UP000217257"/>
    </source>
</evidence>
<evidence type="ECO:0000256" key="2">
    <source>
        <dbReference type="SAM" id="Phobius"/>
    </source>
</evidence>
<organism evidence="4 5">
    <name type="scientific">Cystobacter fuscus</name>
    <dbReference type="NCBI Taxonomy" id="43"/>
    <lineage>
        <taxon>Bacteria</taxon>
        <taxon>Pseudomonadati</taxon>
        <taxon>Myxococcota</taxon>
        <taxon>Myxococcia</taxon>
        <taxon>Myxococcales</taxon>
        <taxon>Cystobacterineae</taxon>
        <taxon>Archangiaceae</taxon>
        <taxon>Cystobacter</taxon>
    </lineage>
</organism>
<proteinExistence type="predicted"/>
<keyword evidence="2" id="KW-1133">Transmembrane helix</keyword>
<accession>A0A250JB29</accession>
<gene>
    <name evidence="4" type="ORF">CYFUS_006133</name>
</gene>
<sequence length="160" mass="17154">MSQEHASQKVAAVLKLGSALCAMAAAGVLILPLVRGEVRTGPRDITLTPITTEDEETQAEEDVEVESAGKPIRETRSAFEGAILSLESQPSEATVKVNGRDQGETPVMVGLECAPGEPVVITFSRRGFESTTHRTPCPRDEMVKVKARLKQSIRGTAGKR</sequence>
<feature type="compositionally biased region" description="Acidic residues" evidence="1">
    <location>
        <begin position="52"/>
        <end position="65"/>
    </location>
</feature>
<protein>
    <submittedName>
        <fullName evidence="4">PEGA domain-containing protein</fullName>
    </submittedName>
</protein>
<feature type="region of interest" description="Disordered" evidence="1">
    <location>
        <begin position="51"/>
        <end position="72"/>
    </location>
</feature>
<dbReference type="AlphaFoldDB" id="A0A250JB29"/>
<evidence type="ECO:0000313" key="4">
    <source>
        <dbReference type="EMBL" id="ATB40682.1"/>
    </source>
</evidence>
<dbReference type="KEGG" id="cfus:CYFUS_006133"/>
<reference evidence="4 5" key="1">
    <citation type="submission" date="2017-06" db="EMBL/GenBank/DDBJ databases">
        <title>Sequencing and comparative analysis of myxobacterial genomes.</title>
        <authorList>
            <person name="Rupp O."/>
            <person name="Goesmann A."/>
            <person name="Sogaard-Andersen L."/>
        </authorList>
    </citation>
    <scope>NUCLEOTIDE SEQUENCE [LARGE SCALE GENOMIC DNA]</scope>
    <source>
        <strain evidence="4 5">DSM 52655</strain>
    </source>
</reference>
<evidence type="ECO:0000259" key="3">
    <source>
        <dbReference type="Pfam" id="PF08308"/>
    </source>
</evidence>
<dbReference type="EMBL" id="CP022098">
    <property type="protein sequence ID" value="ATB40682.1"/>
    <property type="molecule type" value="Genomic_DNA"/>
</dbReference>
<name>A0A250JB29_9BACT</name>
<dbReference type="InterPro" id="IPR013229">
    <property type="entry name" value="PEGA"/>
</dbReference>
<dbReference type="Pfam" id="PF08308">
    <property type="entry name" value="PEGA"/>
    <property type="match status" value="1"/>
</dbReference>
<keyword evidence="2" id="KW-0472">Membrane</keyword>
<dbReference type="RefSeq" id="WP_095988506.1">
    <property type="nucleotide sequence ID" value="NZ_CP022098.1"/>
</dbReference>
<feature type="domain" description="PEGA" evidence="3">
    <location>
        <begin position="83"/>
        <end position="152"/>
    </location>
</feature>
<dbReference type="Proteomes" id="UP000217257">
    <property type="component" value="Chromosome"/>
</dbReference>
<keyword evidence="2" id="KW-0812">Transmembrane</keyword>
<feature type="transmembrane region" description="Helical" evidence="2">
    <location>
        <begin position="12"/>
        <end position="34"/>
    </location>
</feature>